<dbReference type="GO" id="GO:0051060">
    <property type="term" value="F:pullulanase activity"/>
    <property type="evidence" value="ECO:0007669"/>
    <property type="project" value="UniProtKB-EC"/>
</dbReference>
<dbReference type="SMART" id="SM00642">
    <property type="entry name" value="Aamy"/>
    <property type="match status" value="1"/>
</dbReference>
<evidence type="ECO:0000313" key="11">
    <source>
        <dbReference type="EMBL" id="MCA9755190.1"/>
    </source>
</evidence>
<dbReference type="Pfam" id="PF11852">
    <property type="entry name" value="Pullul_strch_C"/>
    <property type="match status" value="1"/>
</dbReference>
<evidence type="ECO:0000256" key="5">
    <source>
        <dbReference type="ARBA" id="ARBA00023965"/>
    </source>
</evidence>
<dbReference type="InterPro" id="IPR017853">
    <property type="entry name" value="GH"/>
</dbReference>
<dbReference type="InterPro" id="IPR013784">
    <property type="entry name" value="Carb-bd-like_fold"/>
</dbReference>
<gene>
    <name evidence="11" type="primary">pulA</name>
    <name evidence="11" type="ORF">KDA27_05260</name>
</gene>
<dbReference type="Gene3D" id="2.60.40.1110">
    <property type="match status" value="1"/>
</dbReference>
<dbReference type="Gene3D" id="2.60.40.1130">
    <property type="entry name" value="Rab geranylgeranyltransferase alpha-subunit, insert domain"/>
    <property type="match status" value="1"/>
</dbReference>
<proteinExistence type="inferred from homology"/>
<dbReference type="Gene3D" id="2.60.40.1180">
    <property type="entry name" value="Golgi alpha-mannosidase II"/>
    <property type="match status" value="1"/>
</dbReference>
<dbReference type="SUPFAM" id="SSF51011">
    <property type="entry name" value="Glycosyl hydrolase domain"/>
    <property type="match status" value="1"/>
</dbReference>
<protein>
    <recommendedName>
        <fullName evidence="6">pullulanase</fullName>
        <ecNumber evidence="6">3.2.1.41</ecNumber>
    </recommendedName>
    <alternativeName>
        <fullName evidence="7">Alpha-dextrin endo-1,6-alpha-glucosidase</fullName>
    </alternativeName>
    <alternativeName>
        <fullName evidence="8">Pullulan 6-glucanohydrolase</fullName>
    </alternativeName>
</protein>
<evidence type="ECO:0000256" key="8">
    <source>
        <dbReference type="ARBA" id="ARBA00031076"/>
    </source>
</evidence>
<dbReference type="EC" id="3.2.1.41" evidence="6"/>
<evidence type="ECO:0000256" key="1">
    <source>
        <dbReference type="ARBA" id="ARBA00008061"/>
    </source>
</evidence>
<dbReference type="Gene3D" id="3.20.20.80">
    <property type="entry name" value="Glycosidases"/>
    <property type="match status" value="1"/>
</dbReference>
<dbReference type="EMBL" id="JAGQHS010000017">
    <property type="protein sequence ID" value="MCA9755190.1"/>
    <property type="molecule type" value="Genomic_DNA"/>
</dbReference>
<evidence type="ECO:0000259" key="10">
    <source>
        <dbReference type="SMART" id="SM00642"/>
    </source>
</evidence>
<dbReference type="GO" id="GO:0005975">
    <property type="term" value="P:carbohydrate metabolic process"/>
    <property type="evidence" value="ECO:0007669"/>
    <property type="project" value="InterPro"/>
</dbReference>
<dbReference type="CDD" id="cd02859">
    <property type="entry name" value="E_set_AMPKbeta_like_N"/>
    <property type="match status" value="1"/>
</dbReference>
<feature type="region of interest" description="Disordered" evidence="9">
    <location>
        <begin position="310"/>
        <end position="332"/>
    </location>
</feature>
<dbReference type="InterPro" id="IPR040671">
    <property type="entry name" value="Pullulanase_N2"/>
</dbReference>
<dbReference type="InterPro" id="IPR014756">
    <property type="entry name" value="Ig_E-set"/>
</dbReference>
<dbReference type="CDD" id="cd11341">
    <property type="entry name" value="AmyAc_Pullulanase_LD-like"/>
    <property type="match status" value="1"/>
</dbReference>
<dbReference type="InterPro" id="IPR005323">
    <property type="entry name" value="CBM41_pullulanase"/>
</dbReference>
<organism evidence="11 12">
    <name type="scientific">Eiseniibacteriota bacterium</name>
    <dbReference type="NCBI Taxonomy" id="2212470"/>
    <lineage>
        <taxon>Bacteria</taxon>
        <taxon>Candidatus Eiseniibacteriota</taxon>
    </lineage>
</organism>
<accession>A0A956ND46</accession>
<evidence type="ECO:0000313" key="12">
    <source>
        <dbReference type="Proteomes" id="UP000739538"/>
    </source>
</evidence>
<feature type="domain" description="Glycosyl hydrolase family 13 catalytic" evidence="10">
    <location>
        <begin position="601"/>
        <end position="1008"/>
    </location>
</feature>
<dbReference type="SUPFAM" id="SSF81296">
    <property type="entry name" value="E set domains"/>
    <property type="match status" value="3"/>
</dbReference>
<dbReference type="CDD" id="cd02860">
    <property type="entry name" value="E_set_Pullulanase"/>
    <property type="match status" value="1"/>
</dbReference>
<name>A0A956ND46_UNCEI</name>
<dbReference type="GO" id="GO:0030246">
    <property type="term" value="F:carbohydrate binding"/>
    <property type="evidence" value="ECO:0007669"/>
    <property type="project" value="InterPro"/>
</dbReference>
<reference evidence="11" key="1">
    <citation type="submission" date="2020-04" db="EMBL/GenBank/DDBJ databases">
        <authorList>
            <person name="Zhang T."/>
        </authorList>
    </citation>
    <scope>NUCLEOTIDE SEQUENCE</scope>
    <source>
        <strain evidence="11">HKST-UBA02</strain>
    </source>
</reference>
<evidence type="ECO:0000256" key="4">
    <source>
        <dbReference type="ARBA" id="ARBA00023295"/>
    </source>
</evidence>
<dbReference type="PANTHER" id="PTHR43002">
    <property type="entry name" value="GLYCOGEN DEBRANCHING ENZYME"/>
    <property type="match status" value="1"/>
</dbReference>
<dbReference type="InterPro" id="IPR013780">
    <property type="entry name" value="Glyco_hydro_b"/>
</dbReference>
<dbReference type="AlphaFoldDB" id="A0A956ND46"/>
<keyword evidence="3" id="KW-0378">Hydrolase</keyword>
<dbReference type="InterPro" id="IPR004193">
    <property type="entry name" value="Glyco_hydro_13_N"/>
</dbReference>
<evidence type="ECO:0000256" key="7">
    <source>
        <dbReference type="ARBA" id="ARBA00029618"/>
    </source>
</evidence>
<comment type="similarity">
    <text evidence="1">Belongs to the glycosyl hydrolase 13 family.</text>
</comment>
<comment type="caution">
    <text evidence="11">The sequence shown here is derived from an EMBL/GenBank/DDBJ whole genome shotgun (WGS) entry which is preliminary data.</text>
</comment>
<dbReference type="SUPFAM" id="SSF51445">
    <property type="entry name" value="(Trans)glycosidases"/>
    <property type="match status" value="1"/>
</dbReference>
<dbReference type="Pfam" id="PF17967">
    <property type="entry name" value="Pullulanase_N2"/>
    <property type="match status" value="1"/>
</dbReference>
<feature type="compositionally biased region" description="Polar residues" evidence="9">
    <location>
        <begin position="315"/>
        <end position="329"/>
    </location>
</feature>
<dbReference type="InterPro" id="IPR013783">
    <property type="entry name" value="Ig-like_fold"/>
</dbReference>
<dbReference type="Pfam" id="PF03714">
    <property type="entry name" value="PUD"/>
    <property type="match status" value="1"/>
</dbReference>
<keyword evidence="4" id="KW-0326">Glycosidase</keyword>
<reference evidence="11" key="2">
    <citation type="journal article" date="2021" name="Microbiome">
        <title>Successional dynamics and alternative stable states in a saline activated sludge microbial community over 9 years.</title>
        <authorList>
            <person name="Wang Y."/>
            <person name="Ye J."/>
            <person name="Ju F."/>
            <person name="Liu L."/>
            <person name="Boyd J.A."/>
            <person name="Deng Y."/>
            <person name="Parks D.H."/>
            <person name="Jiang X."/>
            <person name="Yin X."/>
            <person name="Woodcroft B.J."/>
            <person name="Tyson G.W."/>
            <person name="Hugenholtz P."/>
            <person name="Polz M.F."/>
            <person name="Zhang T."/>
        </authorList>
    </citation>
    <scope>NUCLEOTIDE SEQUENCE</scope>
    <source>
        <strain evidence="11">HKST-UBA02</strain>
    </source>
</reference>
<dbReference type="InterPro" id="IPR006047">
    <property type="entry name" value="GH13_cat_dom"/>
</dbReference>
<evidence type="ECO:0000256" key="6">
    <source>
        <dbReference type="ARBA" id="ARBA00024062"/>
    </source>
</evidence>
<sequence length="1181" mass="129739">MTCAPTDIDAQHAPRTRIFARAIPSSALVLLFWLIALIAHATDALAAPVEFRYVPAEGKATTSVSVRGNFNDWSETAMKKGADGVWSVTADASGEVVYKYFIDGQWPSDMSTGRDGGPIDDAAESYVDDGFGGKNAVRQVSGASAPTPPLFEIAPAPVLAKNTARIHYHRPDGTYRGWGLHTWMDAAAPTEWTSPLTPNGQTEWGVYWDVPLAKDSARLGFIIHNGDNKDPGPDQFLAIADGKTEVWIVSGQNKLFLDTPDVTRFALGDMSQLRAHWVDRRTVLWDIPGAKTVRLVSSPTASLEVTEMGLADGAGSTNGDPATKSNPTGRANGESIVLQQATLDPAIRARFPHLAGISAWRLSDQDVPKAEAMLRGQLAVCAYDGDGRALQVAGVQIPGVLDDLYAYDGPLGIDWKGSTPSLHLWAPTAQDARLLLFRDSADASPIETVPMMRDDTSGTWSATGTATWNGLFYLYEVEVFAPSTGRIETNRVTDPYSRSLSMDSRRSQIVDMNDPALLPDGWGRSPKPPLAAPEDIVLYELHVRDFSALDAETPPELRGTFRAFTVDAPPTRHLRRLAAAGLTHVHLLPSFDIATVHEDRTTWPMLRLPDDDITGASVPECEKTPVALAALEALAPNSEEQQARLTPLRGDDGYNWGYDPYHFGVPEGSYSTDPNGSARIREFREMVQSLQNMGLRVIMDVVYNHTHASGESPQSVFDQIVPGYYHRLDESGNVHTSTCCQNTASEHAMMERFIGDDLVHWAKDFHVDGFRFDLMGHHMKSNLETWQSRLHALSPEVDGVDGSAIYLYGEGWDFGEVQGGKRGANATQTNLAGTGIGTFNDRIRDSIRGGNPFGDRREQGFVTGLFLEPAFNGNTVTERSRLLESMDKIRVGMAGNLASYRFVSRAGTETTGAALSNTGYAADPQEAIQYASAHDNETLFDKILFSTPNALSLEDRARMQTVALSVIALSQGIPFFHAGSELLRSKCFDADSYDSGDWFNRLDLTYASNNFGHGLPPAEKNQDRWNLIAPILGRSDLDPGQEVIEDALERFETYLRIRKSSPLFRLRDAEEIQARLRFHNTGPMQREGLIVMTISDDVTATRIDGTPFATLDPERKRVVVLVNAGPDEQSYRHPMLREREFRLHPALAEGTDAVAKTGTFDRKTGTFRVPARTTVVFEEPR</sequence>
<evidence type="ECO:0000256" key="9">
    <source>
        <dbReference type="SAM" id="MobiDB-lite"/>
    </source>
</evidence>
<evidence type="ECO:0000256" key="3">
    <source>
        <dbReference type="ARBA" id="ARBA00022801"/>
    </source>
</evidence>
<evidence type="ECO:0000256" key="2">
    <source>
        <dbReference type="ARBA" id="ARBA00022729"/>
    </source>
</evidence>
<dbReference type="Gene3D" id="2.60.40.10">
    <property type="entry name" value="Immunoglobulins"/>
    <property type="match status" value="2"/>
</dbReference>
<dbReference type="CDD" id="cd10315">
    <property type="entry name" value="CBM41_pullulanase"/>
    <property type="match status" value="1"/>
</dbReference>
<dbReference type="Pfam" id="PF02922">
    <property type="entry name" value="CBM_48"/>
    <property type="match status" value="1"/>
</dbReference>
<keyword evidence="2" id="KW-0732">Signal</keyword>
<dbReference type="Proteomes" id="UP000739538">
    <property type="component" value="Unassembled WGS sequence"/>
</dbReference>
<comment type="catalytic activity">
    <reaction evidence="5">
        <text>Hydrolysis of (1-&gt;6)-alpha-D-glucosidic linkages in pullulan, amylopectin and glycogen, and in the alpha- and beta-limit dextrins of amylopectin and glycogen.</text>
        <dbReference type="EC" id="3.2.1.41"/>
    </reaction>
</comment>
<dbReference type="InterPro" id="IPR011839">
    <property type="entry name" value="Pullul_strch"/>
</dbReference>
<dbReference type="NCBIfam" id="TIGR02103">
    <property type="entry name" value="pullul_strch"/>
    <property type="match status" value="1"/>
</dbReference>
<dbReference type="InterPro" id="IPR024561">
    <property type="entry name" value="Pullul_strch_C"/>
</dbReference>
<dbReference type="SUPFAM" id="SSF49452">
    <property type="entry name" value="Starch-binding domain-like"/>
    <property type="match status" value="1"/>
</dbReference>